<reference evidence="2 3" key="1">
    <citation type="submission" date="2021-10" db="EMBL/GenBank/DDBJ databases">
        <title>The diversity and Nitrogen Metabolism of Culturable Nitrate-Utilizing Bacteria Within the Oxygen Minimum Zone of the Changjiang (Yangtze River)Estuary.</title>
        <authorList>
            <person name="Zhang D."/>
            <person name="Zheng J."/>
            <person name="Liu S."/>
            <person name="He W."/>
        </authorList>
    </citation>
    <scope>NUCLEOTIDE SEQUENCE [LARGE SCALE GENOMIC DNA]</scope>
    <source>
        <strain evidence="2 3">FXH275-2</strain>
    </source>
</reference>
<dbReference type="RefSeq" id="WP_228227782.1">
    <property type="nucleotide sequence ID" value="NZ_JAJGNP010000016.1"/>
</dbReference>
<organism evidence="2 3">
    <name type="scientific">Sphingobium soli</name>
    <dbReference type="NCBI Taxonomy" id="1591116"/>
    <lineage>
        <taxon>Bacteria</taxon>
        <taxon>Pseudomonadati</taxon>
        <taxon>Pseudomonadota</taxon>
        <taxon>Alphaproteobacteria</taxon>
        <taxon>Sphingomonadales</taxon>
        <taxon>Sphingomonadaceae</taxon>
        <taxon>Sphingobium</taxon>
    </lineage>
</organism>
<sequence length="315" mass="35017">MEYRVPAQFTYEFEGRATVSEVAKALTAQEKLFREAILVIEECFPDIFVEHLSVVVREVSQNSPLRHRLEGVLAAGAQQGLIEDMPVDLLQTLFGVDVPDSYDSFVSVIILIIGLWGVEKVIQRMKRAKDDFDKKQMEKREQAIAEERQKLVEEAARKVSIPEDQLIEAVTAVLSKRPVSVGNQAMDFLAPARRHHASAVTTPGGAEIGKGALDALPSDVEMASHKPPTQTESYEGVTVKFFAHDRENPKRWAASIAEVADGRKALHLAPGIDAEELFTRDKVKADVLVTSVLDNEGDYQPSVYYLARIYDDQPS</sequence>
<keyword evidence="1" id="KW-0175">Coiled coil</keyword>
<accession>A0ABS8H8Z4</accession>
<evidence type="ECO:0000313" key="2">
    <source>
        <dbReference type="EMBL" id="MCC4234152.1"/>
    </source>
</evidence>
<name>A0ABS8H8Z4_9SPHN</name>
<feature type="coiled-coil region" evidence="1">
    <location>
        <begin position="118"/>
        <end position="157"/>
    </location>
</feature>
<evidence type="ECO:0000313" key="3">
    <source>
        <dbReference type="Proteomes" id="UP001198830"/>
    </source>
</evidence>
<proteinExistence type="predicted"/>
<keyword evidence="3" id="KW-1185">Reference proteome</keyword>
<evidence type="ECO:0000256" key="1">
    <source>
        <dbReference type="SAM" id="Coils"/>
    </source>
</evidence>
<dbReference type="EMBL" id="JAJGNP010000016">
    <property type="protein sequence ID" value="MCC4234152.1"/>
    <property type="molecule type" value="Genomic_DNA"/>
</dbReference>
<dbReference type="Proteomes" id="UP001198830">
    <property type="component" value="Unassembled WGS sequence"/>
</dbReference>
<gene>
    <name evidence="2" type="ORF">LL253_15855</name>
</gene>
<protein>
    <submittedName>
        <fullName evidence="2">Uncharacterized protein</fullName>
    </submittedName>
</protein>
<comment type="caution">
    <text evidence="2">The sequence shown here is derived from an EMBL/GenBank/DDBJ whole genome shotgun (WGS) entry which is preliminary data.</text>
</comment>